<keyword evidence="8" id="KW-1185">Reference proteome</keyword>
<dbReference type="GO" id="GO:0016020">
    <property type="term" value="C:membrane"/>
    <property type="evidence" value="ECO:0007669"/>
    <property type="project" value="UniProtKB-SubCell"/>
</dbReference>
<evidence type="ECO:0000256" key="1">
    <source>
        <dbReference type="ARBA" id="ARBA00004141"/>
    </source>
</evidence>
<feature type="transmembrane region" description="Helical" evidence="6">
    <location>
        <begin position="108"/>
        <end position="125"/>
    </location>
</feature>
<feature type="transmembrane region" description="Helical" evidence="6">
    <location>
        <begin position="69"/>
        <end position="87"/>
    </location>
</feature>
<comment type="similarity">
    <text evidence="2 6">Belongs to the peroxisomal membrane protein PXMP2/4 family.</text>
</comment>
<reference evidence="7" key="1">
    <citation type="journal article" date="2019" name="bioRxiv">
        <title>The Genome of the Zebra Mussel, Dreissena polymorpha: A Resource for Invasive Species Research.</title>
        <authorList>
            <person name="McCartney M.A."/>
            <person name="Auch B."/>
            <person name="Kono T."/>
            <person name="Mallez S."/>
            <person name="Zhang Y."/>
            <person name="Obille A."/>
            <person name="Becker A."/>
            <person name="Abrahante J.E."/>
            <person name="Garbe J."/>
            <person name="Badalamenti J.P."/>
            <person name="Herman A."/>
            <person name="Mangelson H."/>
            <person name="Liachko I."/>
            <person name="Sullivan S."/>
            <person name="Sone E.D."/>
            <person name="Koren S."/>
            <person name="Silverstein K.A.T."/>
            <person name="Beckman K.B."/>
            <person name="Gohl D.M."/>
        </authorList>
    </citation>
    <scope>NUCLEOTIDE SEQUENCE</scope>
    <source>
        <strain evidence="7">Duluth1</strain>
        <tissue evidence="7">Whole animal</tissue>
    </source>
</reference>
<sequence>MEAVTRLWNHPKIRSIPSKVGNLFSRRYLLYTNTAISVVMSCTGDSLQQHYQILQGEMTQWDLQRMHDVGFTGLVIGPFCHLWYLMLDRWFPGRTIGIVMKKLVVDQFVCSPIAISSFLLLTSFLEGKTAPQIKQELIEKGKTLYTAEWIVWPPAQIINFYFLPTRYRVLFDNSVSFGFDWYFSFVKYGHRYIKAGAPNLESDNSNNSEDKLTQVTKSRYQIGGSHVPFLHIQAADIVQLKQDMFHINSKRWWQKWHDRSFQQSGTVDHETFEVEKQRSSEDIND</sequence>
<evidence type="ECO:0000313" key="8">
    <source>
        <dbReference type="Proteomes" id="UP000828390"/>
    </source>
</evidence>
<dbReference type="GO" id="GO:0061668">
    <property type="term" value="P:mitochondrial ribosome assembly"/>
    <property type="evidence" value="ECO:0007669"/>
    <property type="project" value="TreeGrafter"/>
</dbReference>
<keyword evidence="3 6" id="KW-0812">Transmembrane</keyword>
<dbReference type="Pfam" id="PF04117">
    <property type="entry name" value="Mpv17_PMP22"/>
    <property type="match status" value="1"/>
</dbReference>
<evidence type="ECO:0000313" key="7">
    <source>
        <dbReference type="EMBL" id="KAH3772575.1"/>
    </source>
</evidence>
<evidence type="ECO:0000256" key="3">
    <source>
        <dbReference type="ARBA" id="ARBA00022692"/>
    </source>
</evidence>
<organism evidence="7 8">
    <name type="scientific">Dreissena polymorpha</name>
    <name type="common">Zebra mussel</name>
    <name type="synonym">Mytilus polymorpha</name>
    <dbReference type="NCBI Taxonomy" id="45954"/>
    <lineage>
        <taxon>Eukaryota</taxon>
        <taxon>Metazoa</taxon>
        <taxon>Spiralia</taxon>
        <taxon>Lophotrochozoa</taxon>
        <taxon>Mollusca</taxon>
        <taxon>Bivalvia</taxon>
        <taxon>Autobranchia</taxon>
        <taxon>Heteroconchia</taxon>
        <taxon>Euheterodonta</taxon>
        <taxon>Imparidentia</taxon>
        <taxon>Neoheterodontei</taxon>
        <taxon>Myida</taxon>
        <taxon>Dreissenoidea</taxon>
        <taxon>Dreissenidae</taxon>
        <taxon>Dreissena</taxon>
    </lineage>
</organism>
<reference evidence="7" key="2">
    <citation type="submission" date="2020-11" db="EMBL/GenBank/DDBJ databases">
        <authorList>
            <person name="McCartney M.A."/>
            <person name="Auch B."/>
            <person name="Kono T."/>
            <person name="Mallez S."/>
            <person name="Becker A."/>
            <person name="Gohl D.M."/>
            <person name="Silverstein K.A.T."/>
            <person name="Koren S."/>
            <person name="Bechman K.B."/>
            <person name="Herman A."/>
            <person name="Abrahante J.E."/>
            <person name="Garbe J."/>
        </authorList>
    </citation>
    <scope>NUCLEOTIDE SEQUENCE</scope>
    <source>
        <strain evidence="7">Duluth1</strain>
        <tissue evidence="7">Whole animal</tissue>
    </source>
</reference>
<dbReference type="Proteomes" id="UP000828390">
    <property type="component" value="Unassembled WGS sequence"/>
</dbReference>
<proteinExistence type="inferred from homology"/>
<dbReference type="AlphaFoldDB" id="A0A9D4E629"/>
<evidence type="ECO:0000256" key="4">
    <source>
        <dbReference type="ARBA" id="ARBA00022989"/>
    </source>
</evidence>
<dbReference type="GO" id="GO:0005739">
    <property type="term" value="C:mitochondrion"/>
    <property type="evidence" value="ECO:0007669"/>
    <property type="project" value="TreeGrafter"/>
</dbReference>
<comment type="subcellular location">
    <subcellularLocation>
        <location evidence="1">Membrane</location>
        <topology evidence="1">Multi-pass membrane protein</topology>
    </subcellularLocation>
</comment>
<evidence type="ECO:0000256" key="5">
    <source>
        <dbReference type="ARBA" id="ARBA00023136"/>
    </source>
</evidence>
<keyword evidence="5 6" id="KW-0472">Membrane</keyword>
<comment type="caution">
    <text evidence="7">The sequence shown here is derived from an EMBL/GenBank/DDBJ whole genome shotgun (WGS) entry which is preliminary data.</text>
</comment>
<dbReference type="OrthoDB" id="5345392at2759"/>
<evidence type="ECO:0000256" key="2">
    <source>
        <dbReference type="ARBA" id="ARBA00006824"/>
    </source>
</evidence>
<keyword evidence="4 6" id="KW-1133">Transmembrane helix</keyword>
<dbReference type="PANTHER" id="PTHR11266:SF8">
    <property type="entry name" value="MPV17-LIKE PROTEIN 2"/>
    <property type="match status" value="1"/>
</dbReference>
<evidence type="ECO:0000256" key="6">
    <source>
        <dbReference type="RuleBase" id="RU363053"/>
    </source>
</evidence>
<dbReference type="PANTHER" id="PTHR11266">
    <property type="entry name" value="PEROXISOMAL MEMBRANE PROTEIN 2, PXMP2 MPV17"/>
    <property type="match status" value="1"/>
</dbReference>
<name>A0A9D4E629_DREPO</name>
<evidence type="ECO:0008006" key="9">
    <source>
        <dbReference type="Google" id="ProtNLM"/>
    </source>
</evidence>
<dbReference type="EMBL" id="JAIWYP010000009">
    <property type="protein sequence ID" value="KAH3772575.1"/>
    <property type="molecule type" value="Genomic_DNA"/>
</dbReference>
<gene>
    <name evidence="7" type="ORF">DPMN_173916</name>
</gene>
<dbReference type="InterPro" id="IPR007248">
    <property type="entry name" value="Mpv17_PMP22"/>
</dbReference>
<accession>A0A9D4E629</accession>
<protein>
    <recommendedName>
        <fullName evidence="9">Mpv17-like protein 2</fullName>
    </recommendedName>
</protein>